<organism evidence="2 3">
    <name type="scientific">Corchorus capsularis</name>
    <name type="common">Jute</name>
    <dbReference type="NCBI Taxonomy" id="210143"/>
    <lineage>
        <taxon>Eukaryota</taxon>
        <taxon>Viridiplantae</taxon>
        <taxon>Streptophyta</taxon>
        <taxon>Embryophyta</taxon>
        <taxon>Tracheophyta</taxon>
        <taxon>Spermatophyta</taxon>
        <taxon>Magnoliopsida</taxon>
        <taxon>eudicotyledons</taxon>
        <taxon>Gunneridae</taxon>
        <taxon>Pentapetalae</taxon>
        <taxon>rosids</taxon>
        <taxon>malvids</taxon>
        <taxon>Malvales</taxon>
        <taxon>Malvaceae</taxon>
        <taxon>Grewioideae</taxon>
        <taxon>Apeibeae</taxon>
        <taxon>Corchorus</taxon>
    </lineage>
</organism>
<accession>A0A1R3HC51</accession>
<feature type="non-terminal residue" evidence="2">
    <location>
        <position position="1"/>
    </location>
</feature>
<reference evidence="2 3" key="1">
    <citation type="submission" date="2013-09" db="EMBL/GenBank/DDBJ databases">
        <title>Corchorus capsularis genome sequencing.</title>
        <authorList>
            <person name="Alam M."/>
            <person name="Haque M.S."/>
            <person name="Islam M.S."/>
            <person name="Emdad E.M."/>
            <person name="Islam M.M."/>
            <person name="Ahmed B."/>
            <person name="Halim A."/>
            <person name="Hossen Q.M.M."/>
            <person name="Hossain M.Z."/>
            <person name="Ahmed R."/>
            <person name="Khan M.M."/>
            <person name="Islam R."/>
            <person name="Rashid M.M."/>
            <person name="Khan S.A."/>
            <person name="Rahman M.S."/>
            <person name="Alam M."/>
        </authorList>
    </citation>
    <scope>NUCLEOTIDE SEQUENCE [LARGE SCALE GENOMIC DNA]</scope>
    <source>
        <strain evidence="3">cv. CVL-1</strain>
        <tissue evidence="2">Whole seedling</tissue>
    </source>
</reference>
<dbReference type="Gramene" id="OMO67826">
    <property type="protein sequence ID" value="OMO67826"/>
    <property type="gene ID" value="CCACVL1_20286"/>
</dbReference>
<dbReference type="EMBL" id="AWWV01012349">
    <property type="protein sequence ID" value="OMO67826.1"/>
    <property type="molecule type" value="Genomic_DNA"/>
</dbReference>
<keyword evidence="3" id="KW-1185">Reference proteome</keyword>
<dbReference type="AlphaFoldDB" id="A0A1R3HC51"/>
<feature type="region of interest" description="Disordered" evidence="1">
    <location>
        <begin position="31"/>
        <end position="53"/>
    </location>
</feature>
<dbReference type="Proteomes" id="UP000188268">
    <property type="component" value="Unassembled WGS sequence"/>
</dbReference>
<evidence type="ECO:0000313" key="2">
    <source>
        <dbReference type="EMBL" id="OMO67826.1"/>
    </source>
</evidence>
<protein>
    <submittedName>
        <fullName evidence="2">Uncharacterized protein</fullName>
    </submittedName>
</protein>
<evidence type="ECO:0000256" key="1">
    <source>
        <dbReference type="SAM" id="MobiDB-lite"/>
    </source>
</evidence>
<comment type="caution">
    <text evidence="2">The sequence shown here is derived from an EMBL/GenBank/DDBJ whole genome shotgun (WGS) entry which is preliminary data.</text>
</comment>
<feature type="compositionally biased region" description="Basic and acidic residues" evidence="1">
    <location>
        <begin position="41"/>
        <end position="53"/>
    </location>
</feature>
<gene>
    <name evidence="2" type="ORF">CCACVL1_20286</name>
</gene>
<proteinExistence type="predicted"/>
<name>A0A1R3HC51_COCAP</name>
<sequence length="53" mass="5738">QPPPTLLYSKPRTPKNLPQPLAKMVLFKAPSSSISTAGGPKEVDHHEEVQMSA</sequence>
<evidence type="ECO:0000313" key="3">
    <source>
        <dbReference type="Proteomes" id="UP000188268"/>
    </source>
</evidence>